<dbReference type="EC" id="2.3.1.30" evidence="3"/>
<dbReference type="PROSITE" id="PS00101">
    <property type="entry name" value="HEXAPEP_TRANSFERASES"/>
    <property type="match status" value="1"/>
</dbReference>
<protein>
    <recommendedName>
        <fullName evidence="3">serine O-acetyltransferase</fullName>
        <ecNumber evidence="3">2.3.1.30</ecNumber>
    </recommendedName>
</protein>
<gene>
    <name evidence="8" type="ORF">V6N12_015217</name>
</gene>
<keyword evidence="9" id="KW-1185">Reference proteome</keyword>
<reference evidence="8 9" key="1">
    <citation type="journal article" date="2024" name="G3 (Bethesda)">
        <title>Genome assembly of Hibiscus sabdariffa L. provides insights into metabolisms of medicinal natural products.</title>
        <authorList>
            <person name="Kim T."/>
        </authorList>
    </citation>
    <scope>NUCLEOTIDE SEQUENCE [LARGE SCALE GENOMIC DNA]</scope>
    <source>
        <strain evidence="8">TK-2024</strain>
        <tissue evidence="8">Old leaves</tissue>
    </source>
</reference>
<evidence type="ECO:0000256" key="4">
    <source>
        <dbReference type="ARBA" id="ARBA00022605"/>
    </source>
</evidence>
<evidence type="ECO:0000259" key="7">
    <source>
        <dbReference type="SMART" id="SM00971"/>
    </source>
</evidence>
<dbReference type="SMART" id="SM00971">
    <property type="entry name" value="SATase_N"/>
    <property type="match status" value="1"/>
</dbReference>
<evidence type="ECO:0000313" key="9">
    <source>
        <dbReference type="Proteomes" id="UP001472677"/>
    </source>
</evidence>
<dbReference type="PANTHER" id="PTHR42811">
    <property type="entry name" value="SERINE ACETYLTRANSFERASE"/>
    <property type="match status" value="1"/>
</dbReference>
<keyword evidence="6" id="KW-0012">Acyltransferase</keyword>
<dbReference type="InterPro" id="IPR011004">
    <property type="entry name" value="Trimer_LpxA-like_sf"/>
</dbReference>
<comment type="pathway">
    <text evidence="1">Amino-acid biosynthesis; L-cysteine biosynthesis; L-cysteine from L-serine: step 1/2.</text>
</comment>
<comment type="similarity">
    <text evidence="2">Belongs to the transferase hexapeptide repeat family.</text>
</comment>
<dbReference type="InterPro" id="IPR045304">
    <property type="entry name" value="LbH_SAT"/>
</dbReference>
<dbReference type="EMBL" id="JBBPBM010000024">
    <property type="protein sequence ID" value="KAK8542628.1"/>
    <property type="molecule type" value="Genomic_DNA"/>
</dbReference>
<name>A0ABR2DMI3_9ROSI</name>
<dbReference type="Proteomes" id="UP001472677">
    <property type="component" value="Unassembled WGS sequence"/>
</dbReference>
<dbReference type="CDD" id="cd03354">
    <property type="entry name" value="LbH_SAT"/>
    <property type="match status" value="1"/>
</dbReference>
<sequence>MATCIDTSITTERSQVSQCPNRCQTDENHYKSLNFFRPTFSDHVSSIPLSENNTNFIHTRKIADFSFEEEEETETDSLWRKMKEEARLDAEQEPILLNYYHSSILSQNSLGSALANHLSIKLSHSSLPSCTLFDIFMGVVLEDNGIIKAVKEDLKAVKERDPACISYVHCFLSYKGFLACQAHRIAHELWSQGRKILALLIQNRVSEVFAVDIHPGAKIGSGIFLDHATGVVVGETAVIGNNVSILHNVTLGGTGKVCGDRHPKIGNGVLIGADTCILGNIKIGDGAKIGAGSVVLKEVPARTTAVGNPARLIGGKENPIRLDKIPSLNMDHTSHITEWSDYVI</sequence>
<feature type="domain" description="Serine acetyltransferase N-terminal" evidence="7">
    <location>
        <begin position="78"/>
        <end position="182"/>
    </location>
</feature>
<evidence type="ECO:0000256" key="6">
    <source>
        <dbReference type="ARBA" id="ARBA00023315"/>
    </source>
</evidence>
<dbReference type="Pfam" id="PF00132">
    <property type="entry name" value="Hexapep"/>
    <property type="match status" value="1"/>
</dbReference>
<evidence type="ECO:0000256" key="5">
    <source>
        <dbReference type="ARBA" id="ARBA00022679"/>
    </source>
</evidence>
<dbReference type="Gene3D" id="1.10.3130.10">
    <property type="entry name" value="serine acetyltransferase, domain 1"/>
    <property type="match status" value="1"/>
</dbReference>
<dbReference type="NCBIfam" id="NF041874">
    <property type="entry name" value="EPS_EpsC"/>
    <property type="match status" value="1"/>
</dbReference>
<evidence type="ECO:0000256" key="3">
    <source>
        <dbReference type="ARBA" id="ARBA00013266"/>
    </source>
</evidence>
<dbReference type="Pfam" id="PF06426">
    <property type="entry name" value="SATase_N"/>
    <property type="match status" value="1"/>
</dbReference>
<evidence type="ECO:0000256" key="2">
    <source>
        <dbReference type="ARBA" id="ARBA00007274"/>
    </source>
</evidence>
<keyword evidence="5" id="KW-0808">Transferase</keyword>
<accession>A0ABR2DMI3</accession>
<dbReference type="SUPFAM" id="SSF51161">
    <property type="entry name" value="Trimeric LpxA-like enzymes"/>
    <property type="match status" value="1"/>
</dbReference>
<keyword evidence="4" id="KW-0028">Amino-acid biosynthesis</keyword>
<proteinExistence type="inferred from homology"/>
<dbReference type="InterPro" id="IPR018357">
    <property type="entry name" value="Hexapep_transf_CS"/>
</dbReference>
<dbReference type="NCBIfam" id="TIGR01172">
    <property type="entry name" value="cysE"/>
    <property type="match status" value="1"/>
</dbReference>
<dbReference type="Gene3D" id="2.160.10.10">
    <property type="entry name" value="Hexapeptide repeat proteins"/>
    <property type="match status" value="1"/>
</dbReference>
<dbReference type="InterPro" id="IPR053376">
    <property type="entry name" value="Serine_acetyltransferase"/>
</dbReference>
<evidence type="ECO:0000256" key="1">
    <source>
        <dbReference type="ARBA" id="ARBA00004876"/>
    </source>
</evidence>
<comment type="caution">
    <text evidence="8">The sequence shown here is derived from an EMBL/GenBank/DDBJ whole genome shotgun (WGS) entry which is preliminary data.</text>
</comment>
<organism evidence="8 9">
    <name type="scientific">Hibiscus sabdariffa</name>
    <name type="common">roselle</name>
    <dbReference type="NCBI Taxonomy" id="183260"/>
    <lineage>
        <taxon>Eukaryota</taxon>
        <taxon>Viridiplantae</taxon>
        <taxon>Streptophyta</taxon>
        <taxon>Embryophyta</taxon>
        <taxon>Tracheophyta</taxon>
        <taxon>Spermatophyta</taxon>
        <taxon>Magnoliopsida</taxon>
        <taxon>eudicotyledons</taxon>
        <taxon>Gunneridae</taxon>
        <taxon>Pentapetalae</taxon>
        <taxon>rosids</taxon>
        <taxon>malvids</taxon>
        <taxon>Malvales</taxon>
        <taxon>Malvaceae</taxon>
        <taxon>Malvoideae</taxon>
        <taxon>Hibiscus</taxon>
    </lineage>
</organism>
<dbReference type="InterPro" id="IPR010493">
    <property type="entry name" value="Ser_AcTrfase_N"/>
</dbReference>
<dbReference type="InterPro" id="IPR001451">
    <property type="entry name" value="Hexapep"/>
</dbReference>
<evidence type="ECO:0000313" key="8">
    <source>
        <dbReference type="EMBL" id="KAK8542628.1"/>
    </source>
</evidence>
<dbReference type="InterPro" id="IPR005881">
    <property type="entry name" value="Ser_O-AcTrfase"/>
</dbReference>
<dbReference type="InterPro" id="IPR042122">
    <property type="entry name" value="Ser_AcTrfase_N_sf"/>
</dbReference>